<reference evidence="1 2" key="1">
    <citation type="submission" date="2018-02" db="EMBL/GenBank/DDBJ databases">
        <title>Draft genome sequences of four Legionella pneumophila clinical strains isolated in Ontario.</title>
        <authorList>
            <person name="Fortuna A."/>
            <person name="Ramnarine R."/>
            <person name="Li A."/>
            <person name="Frantz C."/>
            <person name="Mallo G."/>
        </authorList>
    </citation>
    <scope>NUCLEOTIDE SEQUENCE [LARGE SCALE GENOMIC DNA]</scope>
    <source>
        <strain evidence="1 2">LG61</strain>
    </source>
</reference>
<protein>
    <submittedName>
        <fullName evidence="1">Uncharacterized protein</fullName>
    </submittedName>
</protein>
<proteinExistence type="predicted"/>
<dbReference type="Proteomes" id="UP000239239">
    <property type="component" value="Unassembled WGS sequence"/>
</dbReference>
<organism evidence="1 2">
    <name type="scientific">Legionella pneumophila</name>
    <dbReference type="NCBI Taxonomy" id="446"/>
    <lineage>
        <taxon>Bacteria</taxon>
        <taxon>Pseudomonadati</taxon>
        <taxon>Pseudomonadota</taxon>
        <taxon>Gammaproteobacteria</taxon>
        <taxon>Legionellales</taxon>
        <taxon>Legionellaceae</taxon>
        <taxon>Legionella</taxon>
    </lineage>
</organism>
<evidence type="ECO:0000313" key="2">
    <source>
        <dbReference type="Proteomes" id="UP000239239"/>
    </source>
</evidence>
<dbReference type="OrthoDB" id="5649692at2"/>
<comment type="caution">
    <text evidence="1">The sequence shown here is derived from an EMBL/GenBank/DDBJ whole genome shotgun (WGS) entry which is preliminary data.</text>
</comment>
<sequence>MLSQGVRSMGKEKRELEASYIPLPKKGRFWIHSESCYTEEELNFREWILKTRSNSGIHPDYLNNPSSWFASDDQALVNLYEHAWFYSNAYKPRHVLSLDDFHVQPIDNQRLQWPQLYDLMQKVGDYLLLRNRDLPPEHLNQPMNFVLLDVNNILKGLSQNNNIQQVKDQLESVTRYLRTIEKNISPLVGSDRLFLANFRKTVDNKIHPHLDHMLETQLLRDKLGELSKDIRKLSSERNRILHYALNANPVNPHSYEFELDKISDSASYPTQAAKHCAQKSNELVADPLPILHLTKEQLSDCPHFKLITMKDEILDHYAKAVSDLNELERFQKVIQEIMDLLGQAGEVYTVHQFKHQMQSLLTQIDSFIDASSEHIDEIIDANTQSYHKAIQEEQNLSFWKNWLTNEKEKLKIFIKNQDTLSQFPSSSSDLKKTNKALKSRVNEVISHLNQPKLKETSFEAIAGQTQALNKLMLSMHDWMKIQHELKGLPLPQPPEPLKIMPTPIPTVDMYSSPPPSLNAYKPMFTPLPGNTTAPCAPDNNQCTTPSSSPTQNSLGYLGLIALIPIGVIALYLIIQWMNKKEAQTQISGTEEEFNKIKEKFEDLLTELKGFEHAEEIDLSDDYYFIVQDYEELIKKAKSNHYDVEALQDTYHELEDLYEEHCNPNKESLKF</sequence>
<name>A0A2S6F2B1_LEGPN</name>
<dbReference type="RefSeq" id="WP_080272125.1">
    <property type="nucleotide sequence ID" value="NZ_CP017601.1"/>
</dbReference>
<dbReference type="AlphaFoldDB" id="A0A2S6F2B1"/>
<evidence type="ECO:0000313" key="1">
    <source>
        <dbReference type="EMBL" id="PPK31580.1"/>
    </source>
</evidence>
<dbReference type="EMBL" id="PQWY01000010">
    <property type="protein sequence ID" value="PPK31580.1"/>
    <property type="molecule type" value="Genomic_DNA"/>
</dbReference>
<gene>
    <name evidence="1" type="ORF">C3928_05990</name>
</gene>
<accession>A0A2S6F2B1</accession>